<protein>
    <submittedName>
        <fullName evidence="1">Uncharacterized protein</fullName>
    </submittedName>
</protein>
<gene>
    <name evidence="1" type="ORF">COU82_01985</name>
</gene>
<dbReference type="GO" id="GO:0009036">
    <property type="term" value="F:type II site-specific deoxyribonuclease activity"/>
    <property type="evidence" value="ECO:0007669"/>
    <property type="project" value="InterPro"/>
</dbReference>
<feature type="non-terminal residue" evidence="1">
    <location>
        <position position="88"/>
    </location>
</feature>
<dbReference type="AlphaFoldDB" id="A0A2M8KBY7"/>
<evidence type="ECO:0000313" key="1">
    <source>
        <dbReference type="EMBL" id="PJE57440.1"/>
    </source>
</evidence>
<dbReference type="Pfam" id="PF09573">
    <property type="entry name" value="RE_TaqI"/>
    <property type="match status" value="1"/>
</dbReference>
<name>A0A2M8KBY7_9BACT</name>
<evidence type="ECO:0000313" key="2">
    <source>
        <dbReference type="Proteomes" id="UP000231648"/>
    </source>
</evidence>
<organism evidence="1 2">
    <name type="scientific">Candidatus Portnoybacteria bacterium CG10_big_fil_rev_8_21_14_0_10_38_18</name>
    <dbReference type="NCBI Taxonomy" id="1974813"/>
    <lineage>
        <taxon>Bacteria</taxon>
        <taxon>Candidatus Portnoyibacteriota</taxon>
    </lineage>
</organism>
<accession>A0A2M8KBY7</accession>
<comment type="caution">
    <text evidence="1">The sequence shown here is derived from an EMBL/GenBank/DDBJ whole genome shotgun (WGS) entry which is preliminary data.</text>
</comment>
<dbReference type="GO" id="GO:0003677">
    <property type="term" value="F:DNA binding"/>
    <property type="evidence" value="ECO:0007669"/>
    <property type="project" value="InterPro"/>
</dbReference>
<proteinExistence type="predicted"/>
<reference evidence="2" key="1">
    <citation type="submission" date="2017-09" db="EMBL/GenBank/DDBJ databases">
        <title>Depth-based differentiation of microbial function through sediment-hosted aquifers and enrichment of novel symbionts in the deep terrestrial subsurface.</title>
        <authorList>
            <person name="Probst A.J."/>
            <person name="Ladd B."/>
            <person name="Jarett J.K."/>
            <person name="Geller-Mcgrath D.E."/>
            <person name="Sieber C.M.K."/>
            <person name="Emerson J.B."/>
            <person name="Anantharaman K."/>
            <person name="Thomas B.C."/>
            <person name="Malmstrom R."/>
            <person name="Stieglmeier M."/>
            <person name="Klingl A."/>
            <person name="Woyke T."/>
            <person name="Ryan C.M."/>
            <person name="Banfield J.F."/>
        </authorList>
    </citation>
    <scope>NUCLEOTIDE SEQUENCE [LARGE SCALE GENOMIC DNA]</scope>
</reference>
<sequence length="88" mass="10926">MKNLIKFEKFLQSVDLNAYRDKYKSIKIVEMDLPKEIQAIPLLYKVYWDEQRFLNYDEFYKEYFGKYRREITVFQRRTGMCPKCFKKG</sequence>
<dbReference type="GO" id="GO:0009307">
    <property type="term" value="P:DNA restriction-modification system"/>
    <property type="evidence" value="ECO:0007669"/>
    <property type="project" value="InterPro"/>
</dbReference>
<dbReference type="InterPro" id="IPR019073">
    <property type="entry name" value="Restrct_endonuc_II_TaqI"/>
</dbReference>
<dbReference type="EMBL" id="PFDX01000024">
    <property type="protein sequence ID" value="PJE57440.1"/>
    <property type="molecule type" value="Genomic_DNA"/>
</dbReference>
<dbReference type="Proteomes" id="UP000231648">
    <property type="component" value="Unassembled WGS sequence"/>
</dbReference>